<proteinExistence type="predicted"/>
<dbReference type="OrthoDB" id="2688950at2759"/>
<feature type="region of interest" description="Disordered" evidence="1">
    <location>
        <begin position="391"/>
        <end position="428"/>
    </location>
</feature>
<sequence length="468" mass="51482">MDSETTSPAASDRPDPLAAMLQNATIGADRSEFSNTARDTIKVTVNNYNFTNLNEGENLPLHESSDVFDFLRSTLPPFLAEVRKMNQSQSTVGETTGAECSDSPVPQTITTLEGDQVDVMDIVPPEPSSLPVSPVASVADRYTRSMLKCLAGYALYEPQPLSELSKEYLHHGVNIGDVGFVREDGVFDFLFNICPPKNSLINPPILPDGFSLETPEHSATRAARALSSKTRFFQSPITRMKSREYICEGSEGAILELPEGAVQDEAMNRRPFAKLAARHGVQWYEYTMTRGRDISNGALYLITSVTKCAQWGIAVFDRKCAPGQGLRFAKKISLPFEKSTSKYHWKGSHTFPIKVADLNQGDVPNQSVFLRGYKIMIREDIFHNLCNDQPHRSDPAIPSSSSQAGSIRLTRDRATRIRGGGGSDPMSKRLTDGLGLSSWTKLSSMTKSDEVVLHANFNSSLVCGAFSR</sequence>
<dbReference type="Proteomes" id="UP000054549">
    <property type="component" value="Unassembled WGS sequence"/>
</dbReference>
<dbReference type="EMBL" id="KN818263">
    <property type="protein sequence ID" value="KIL63027.1"/>
    <property type="molecule type" value="Genomic_DNA"/>
</dbReference>
<evidence type="ECO:0000256" key="1">
    <source>
        <dbReference type="SAM" id="MobiDB-lite"/>
    </source>
</evidence>
<evidence type="ECO:0000313" key="3">
    <source>
        <dbReference type="Proteomes" id="UP000054549"/>
    </source>
</evidence>
<dbReference type="InParanoid" id="A0A0C2WN65"/>
<accession>A0A0C2WN65</accession>
<dbReference type="AlphaFoldDB" id="A0A0C2WN65"/>
<gene>
    <name evidence="2" type="ORF">M378DRAFT_731739</name>
</gene>
<protein>
    <submittedName>
        <fullName evidence="2">Uncharacterized protein</fullName>
    </submittedName>
</protein>
<reference evidence="2 3" key="1">
    <citation type="submission" date="2014-04" db="EMBL/GenBank/DDBJ databases">
        <title>Evolutionary Origins and Diversification of the Mycorrhizal Mutualists.</title>
        <authorList>
            <consortium name="DOE Joint Genome Institute"/>
            <consortium name="Mycorrhizal Genomics Consortium"/>
            <person name="Kohler A."/>
            <person name="Kuo A."/>
            <person name="Nagy L.G."/>
            <person name="Floudas D."/>
            <person name="Copeland A."/>
            <person name="Barry K.W."/>
            <person name="Cichocki N."/>
            <person name="Veneault-Fourrey C."/>
            <person name="LaButti K."/>
            <person name="Lindquist E.A."/>
            <person name="Lipzen A."/>
            <person name="Lundell T."/>
            <person name="Morin E."/>
            <person name="Murat C."/>
            <person name="Riley R."/>
            <person name="Ohm R."/>
            <person name="Sun H."/>
            <person name="Tunlid A."/>
            <person name="Henrissat B."/>
            <person name="Grigoriev I.V."/>
            <person name="Hibbett D.S."/>
            <person name="Martin F."/>
        </authorList>
    </citation>
    <scope>NUCLEOTIDE SEQUENCE [LARGE SCALE GENOMIC DNA]</scope>
    <source>
        <strain evidence="2 3">Koide BX008</strain>
    </source>
</reference>
<dbReference type="STRING" id="946122.A0A0C2WN65"/>
<dbReference type="HOGENOM" id="CLU_021108_5_2_1"/>
<keyword evidence="3" id="KW-1185">Reference proteome</keyword>
<name>A0A0C2WN65_AMAMK</name>
<evidence type="ECO:0000313" key="2">
    <source>
        <dbReference type="EMBL" id="KIL63027.1"/>
    </source>
</evidence>
<organism evidence="2 3">
    <name type="scientific">Amanita muscaria (strain Koide BX008)</name>
    <dbReference type="NCBI Taxonomy" id="946122"/>
    <lineage>
        <taxon>Eukaryota</taxon>
        <taxon>Fungi</taxon>
        <taxon>Dikarya</taxon>
        <taxon>Basidiomycota</taxon>
        <taxon>Agaricomycotina</taxon>
        <taxon>Agaricomycetes</taxon>
        <taxon>Agaricomycetidae</taxon>
        <taxon>Agaricales</taxon>
        <taxon>Pluteineae</taxon>
        <taxon>Amanitaceae</taxon>
        <taxon>Amanita</taxon>
    </lineage>
</organism>